<dbReference type="PROSITE" id="PS00211">
    <property type="entry name" value="ABC_TRANSPORTER_1"/>
    <property type="match status" value="1"/>
</dbReference>
<dbReference type="GO" id="GO:0005524">
    <property type="term" value="F:ATP binding"/>
    <property type="evidence" value="ECO:0007669"/>
    <property type="project" value="UniProtKB-KW"/>
</dbReference>
<evidence type="ECO:0000256" key="2">
    <source>
        <dbReference type="ARBA" id="ARBA00022741"/>
    </source>
</evidence>
<dbReference type="InterPro" id="IPR003593">
    <property type="entry name" value="AAA+_ATPase"/>
</dbReference>
<dbReference type="FunFam" id="3.40.50.300:FF:000309">
    <property type="entry name" value="ABC transporter ATP-binding protein"/>
    <property type="match status" value="1"/>
</dbReference>
<reference evidence="8" key="1">
    <citation type="submission" date="2016-10" db="EMBL/GenBank/DDBJ databases">
        <authorList>
            <person name="Varghese N."/>
            <person name="Submissions S."/>
        </authorList>
    </citation>
    <scope>NUCLEOTIDE SEQUENCE [LARGE SCALE GENOMIC DNA]</scope>
    <source>
        <strain evidence="8">SP</strain>
    </source>
</reference>
<feature type="compositionally biased region" description="Basic and acidic residues" evidence="5">
    <location>
        <begin position="557"/>
        <end position="567"/>
    </location>
</feature>
<dbReference type="Gene3D" id="1.10.287.380">
    <property type="entry name" value="Valyl-tRNA synthetase, C-terminal domain"/>
    <property type="match status" value="1"/>
</dbReference>
<dbReference type="OrthoDB" id="9760950at2"/>
<feature type="domain" description="ABC transporter" evidence="6">
    <location>
        <begin position="4"/>
        <end position="255"/>
    </location>
</feature>
<dbReference type="InterPro" id="IPR051309">
    <property type="entry name" value="ABCF_ATPase"/>
</dbReference>
<dbReference type="InterPro" id="IPR027417">
    <property type="entry name" value="P-loop_NTPase"/>
</dbReference>
<feature type="domain" description="ABC transporter" evidence="6">
    <location>
        <begin position="319"/>
        <end position="539"/>
    </location>
</feature>
<feature type="coiled-coil region" evidence="4">
    <location>
        <begin position="572"/>
        <end position="627"/>
    </location>
</feature>
<feature type="region of interest" description="Disordered" evidence="5">
    <location>
        <begin position="544"/>
        <end position="567"/>
    </location>
</feature>
<dbReference type="Proteomes" id="UP000198935">
    <property type="component" value="Unassembled WGS sequence"/>
</dbReference>
<dbReference type="FunFam" id="3.40.50.300:FF:000011">
    <property type="entry name" value="Putative ABC transporter ATP-binding component"/>
    <property type="match status" value="1"/>
</dbReference>
<gene>
    <name evidence="7" type="ORF">SAMN05421736_101282</name>
</gene>
<sequence>MSILRVENLHKTYGEKVLLDKIAFSVGEKDRIGLIGVNGTGKSSLLKVLAGIEGKDAGELHHSNQFQLEYLPQEPNLQEGLTVLEQVYYGDSPMMRTMREYEKALQALEKNPEGKALQQRLVNMQTKMDEVEAWEANTAAKTILTKLGITDFSKQVHELSGGQKKRVAMAKALIRPVDLLLLDEPTNHLDNETIEWLEQFLAQYRGALILVTHDRYFLNRVTNRIFELDRGQLYEYEGNYELFLEKKAEREEAAGQREVKRQNLLRRELAWLKRGAKARTTKQKARIQRVEKLQEEKQSPDKGELDFAIGSTRLGKKVIELQQITKSFAGKQLFQPFDYLIVPGERLGIIGPNGAGKTTILNILAGKIEPDSGKVEVGETVKIGYYTQSNEDLDSNLRVIDAIKEIAEVVHTTDGQVITAEQMLERFLFPRAHQWTYIHRLSGGERRRLYLLKILMSEPNVLFLDEPTNDLDTQTLSVLEDYLDQFPGVVLTVSHDRYFLDRVVDHLLVFSGNGTVSRFQGAYSEYMEKNKSHGEHAHTSNAVKKEGNAKAASSQQKQEKPKKLSYKDQKEWEEIEARIAAIEEKKEALEAEIVAAGSDIDRIRDLYDQQKQVEEELEQAMDRWTELSILVEEIEAAKQK</sequence>
<evidence type="ECO:0000256" key="5">
    <source>
        <dbReference type="SAM" id="MobiDB-lite"/>
    </source>
</evidence>
<name>A0A1H3GTI7_9BACI</name>
<keyword evidence="1" id="KW-0677">Repeat</keyword>
<dbReference type="Gene3D" id="3.40.50.300">
    <property type="entry name" value="P-loop containing nucleotide triphosphate hydrolases"/>
    <property type="match status" value="2"/>
</dbReference>
<dbReference type="InterPro" id="IPR037118">
    <property type="entry name" value="Val-tRNA_synth_C_sf"/>
</dbReference>
<protein>
    <submittedName>
        <fullName evidence="7">ATP-binding cassette, subfamily F, uup</fullName>
    </submittedName>
</protein>
<proteinExistence type="predicted"/>
<dbReference type="Pfam" id="PF00005">
    <property type="entry name" value="ABC_tran"/>
    <property type="match status" value="2"/>
</dbReference>
<dbReference type="SUPFAM" id="SSF52540">
    <property type="entry name" value="P-loop containing nucleoside triphosphate hydrolases"/>
    <property type="match status" value="2"/>
</dbReference>
<keyword evidence="2" id="KW-0547">Nucleotide-binding</keyword>
<dbReference type="InterPro" id="IPR017871">
    <property type="entry name" value="ABC_transporter-like_CS"/>
</dbReference>
<dbReference type="EMBL" id="FNPI01000001">
    <property type="protein sequence ID" value="SDY06643.1"/>
    <property type="molecule type" value="Genomic_DNA"/>
</dbReference>
<evidence type="ECO:0000313" key="8">
    <source>
        <dbReference type="Proteomes" id="UP000198935"/>
    </source>
</evidence>
<evidence type="ECO:0000259" key="6">
    <source>
        <dbReference type="PROSITE" id="PS50893"/>
    </source>
</evidence>
<accession>A0A1H3GTI7</accession>
<dbReference type="Pfam" id="PF16326">
    <property type="entry name" value="ABC_tran_CTD"/>
    <property type="match status" value="1"/>
</dbReference>
<dbReference type="AlphaFoldDB" id="A0A1H3GTI7"/>
<keyword evidence="3 7" id="KW-0067">ATP-binding</keyword>
<dbReference type="PROSITE" id="PS50893">
    <property type="entry name" value="ABC_TRANSPORTER_2"/>
    <property type="match status" value="2"/>
</dbReference>
<dbReference type="Pfam" id="PF12848">
    <property type="entry name" value="ABC_tran_Xtn"/>
    <property type="match status" value="1"/>
</dbReference>
<dbReference type="PANTHER" id="PTHR42855:SF1">
    <property type="entry name" value="ABC TRANSPORTER DOMAIN-CONTAINING PROTEIN"/>
    <property type="match status" value="1"/>
</dbReference>
<dbReference type="GO" id="GO:0016887">
    <property type="term" value="F:ATP hydrolysis activity"/>
    <property type="evidence" value="ECO:0007669"/>
    <property type="project" value="InterPro"/>
</dbReference>
<keyword evidence="8" id="KW-1185">Reference proteome</keyword>
<dbReference type="CDD" id="cd03221">
    <property type="entry name" value="ABCF_EF-3"/>
    <property type="match status" value="2"/>
</dbReference>
<dbReference type="SMART" id="SM00382">
    <property type="entry name" value="AAA"/>
    <property type="match status" value="2"/>
</dbReference>
<dbReference type="GO" id="GO:0003677">
    <property type="term" value="F:DNA binding"/>
    <property type="evidence" value="ECO:0007669"/>
    <property type="project" value="InterPro"/>
</dbReference>
<dbReference type="InterPro" id="IPR032781">
    <property type="entry name" value="ABC_tran_Xtn"/>
</dbReference>
<dbReference type="PANTHER" id="PTHR42855">
    <property type="entry name" value="ABC TRANSPORTER ATP-BINDING SUBUNIT"/>
    <property type="match status" value="1"/>
</dbReference>
<keyword evidence="4" id="KW-0175">Coiled coil</keyword>
<organism evidence="7 8">
    <name type="scientific">Evansella caseinilytica</name>
    <dbReference type="NCBI Taxonomy" id="1503961"/>
    <lineage>
        <taxon>Bacteria</taxon>
        <taxon>Bacillati</taxon>
        <taxon>Bacillota</taxon>
        <taxon>Bacilli</taxon>
        <taxon>Bacillales</taxon>
        <taxon>Bacillaceae</taxon>
        <taxon>Evansella</taxon>
    </lineage>
</organism>
<evidence type="ECO:0000256" key="1">
    <source>
        <dbReference type="ARBA" id="ARBA00022737"/>
    </source>
</evidence>
<evidence type="ECO:0000256" key="3">
    <source>
        <dbReference type="ARBA" id="ARBA00022840"/>
    </source>
</evidence>
<dbReference type="STRING" id="1503961.SAMN05421736_101282"/>
<evidence type="ECO:0000313" key="7">
    <source>
        <dbReference type="EMBL" id="SDY06643.1"/>
    </source>
</evidence>
<dbReference type="InterPro" id="IPR032524">
    <property type="entry name" value="ABC_tran_C"/>
</dbReference>
<dbReference type="InterPro" id="IPR003439">
    <property type="entry name" value="ABC_transporter-like_ATP-bd"/>
</dbReference>
<evidence type="ECO:0000256" key="4">
    <source>
        <dbReference type="SAM" id="Coils"/>
    </source>
</evidence>